<dbReference type="Gene3D" id="1.10.1510.30">
    <property type="match status" value="1"/>
</dbReference>
<gene>
    <name evidence="4 6" type="primary">truD</name>
    <name evidence="6" type="ORF">EYQ70_03995</name>
</gene>
<dbReference type="InterPro" id="IPR020119">
    <property type="entry name" value="PsdUridine_synth_TruD_CS"/>
</dbReference>
<feature type="domain" description="TRUD" evidence="5">
    <location>
        <begin position="166"/>
        <end position="390"/>
    </location>
</feature>
<dbReference type="PROSITE" id="PS50984">
    <property type="entry name" value="TRUD"/>
    <property type="match status" value="1"/>
</dbReference>
<dbReference type="InterPro" id="IPR011760">
    <property type="entry name" value="PsdUridine_synth_TruD_insert"/>
</dbReference>
<accession>A0A7J4GU93</accession>
<dbReference type="HAMAP" id="MF_01082">
    <property type="entry name" value="TruD"/>
    <property type="match status" value="1"/>
</dbReference>
<dbReference type="InterPro" id="IPR001656">
    <property type="entry name" value="PsdUridine_synth_TruD"/>
</dbReference>
<dbReference type="CDD" id="cd01291">
    <property type="entry name" value="PseudoU_synth"/>
    <property type="match status" value="1"/>
</dbReference>
<comment type="catalytic activity">
    <reaction evidence="4">
        <text>uridine(13) in tRNA = pseudouridine(13) in tRNA</text>
        <dbReference type="Rhea" id="RHEA:42540"/>
        <dbReference type="Rhea" id="RHEA-COMP:10105"/>
        <dbReference type="Rhea" id="RHEA-COMP:10106"/>
        <dbReference type="ChEBI" id="CHEBI:65314"/>
        <dbReference type="ChEBI" id="CHEBI:65315"/>
        <dbReference type="EC" id="5.4.99.27"/>
    </reaction>
</comment>
<dbReference type="NCBIfam" id="TIGR00094">
    <property type="entry name" value="tRNA_TruD_broad"/>
    <property type="match status" value="1"/>
</dbReference>
<dbReference type="Gene3D" id="3.30.70.3160">
    <property type="match status" value="1"/>
</dbReference>
<evidence type="ECO:0000256" key="4">
    <source>
        <dbReference type="HAMAP-Rule" id="MF_01082"/>
    </source>
</evidence>
<dbReference type="GO" id="GO:0003723">
    <property type="term" value="F:RNA binding"/>
    <property type="evidence" value="ECO:0007669"/>
    <property type="project" value="InterPro"/>
</dbReference>
<evidence type="ECO:0000256" key="1">
    <source>
        <dbReference type="ARBA" id="ARBA00007953"/>
    </source>
</evidence>
<dbReference type="GO" id="GO:0160150">
    <property type="term" value="F:tRNA pseudouridine(13) synthase activity"/>
    <property type="evidence" value="ECO:0007669"/>
    <property type="project" value="UniProtKB-EC"/>
</dbReference>
<dbReference type="Pfam" id="PF01142">
    <property type="entry name" value="TruD"/>
    <property type="match status" value="1"/>
</dbReference>
<sequence>MESPARPEVGNESYLSKTNGINGKLREVPEDFVVNEIIEKGHSAHWAWAQPSDNGRHSIVKITAKNWDTHVLIKEISKRLNIGQRAVGFAGTKDKRALTTQYISIMSSPNKIDKLDLENVSIEFIHKSVKPVRLGNLVANEFKIKISQSKNEEETIANILDELKEGFPNYFGIQRFGAVRPITHTVGKKIVQDKYEEAVWDYLCGGEYESFGSEARQNLKNTKDLDTALQEYPYKLLFERQIIGHLTRKKEDYIGAIRQLPENLSKMLVHAYQSLIFNHVLNLRIEKGYSIHKPLIGDNIVPVDIYGGPDQRRIIEVTERNQKKLEKRCSEGKAWIVGLLPGIKSKHTNGIQGDLERQIMRDENIEFKDFSIGKIPELSSFGMYRPLNQKINDLKWKIDDDGKPTLEFWLHKGTYATSFLRELMKSENMRAY</sequence>
<evidence type="ECO:0000259" key="5">
    <source>
        <dbReference type="PROSITE" id="PS50984"/>
    </source>
</evidence>
<feature type="active site" description="Nucleophile" evidence="4">
    <location>
        <position position="94"/>
    </location>
</feature>
<protein>
    <recommendedName>
        <fullName evidence="4">Probable tRNA pseudouridine synthase D</fullName>
        <ecNumber evidence="4">5.4.99.27</ecNumber>
    </recommendedName>
    <alternativeName>
        <fullName evidence="4">tRNA pseudouridine(13) synthase</fullName>
    </alternativeName>
    <alternativeName>
        <fullName evidence="4">tRNA pseudouridylate synthase D</fullName>
    </alternativeName>
    <alternativeName>
        <fullName evidence="4">tRNA-uridine isomerase D</fullName>
    </alternativeName>
</protein>
<proteinExistence type="inferred from homology"/>
<dbReference type="EC" id="5.4.99.27" evidence="4"/>
<dbReference type="PANTHER" id="PTHR13326">
    <property type="entry name" value="TRNA PSEUDOURIDINE SYNTHASE D"/>
    <property type="match status" value="1"/>
</dbReference>
<name>A0A7J4GU93_9ARCH</name>
<evidence type="ECO:0000256" key="2">
    <source>
        <dbReference type="ARBA" id="ARBA00022694"/>
    </source>
</evidence>
<evidence type="ECO:0000256" key="3">
    <source>
        <dbReference type="ARBA" id="ARBA00023235"/>
    </source>
</evidence>
<comment type="function">
    <text evidence="4">Could be responsible for synthesis of pseudouridine from uracil-13 in transfer RNAs.</text>
</comment>
<dbReference type="GO" id="GO:0031119">
    <property type="term" value="P:tRNA pseudouridine synthesis"/>
    <property type="evidence" value="ECO:0007669"/>
    <property type="project" value="UniProtKB-UniRule"/>
</dbReference>
<dbReference type="SUPFAM" id="SSF55120">
    <property type="entry name" value="Pseudouridine synthase"/>
    <property type="match status" value="1"/>
</dbReference>
<evidence type="ECO:0000313" key="7">
    <source>
        <dbReference type="Proteomes" id="UP000585802"/>
    </source>
</evidence>
<dbReference type="Proteomes" id="UP000585802">
    <property type="component" value="Unassembled WGS sequence"/>
</dbReference>
<dbReference type="PROSITE" id="PS01268">
    <property type="entry name" value="UPF0024"/>
    <property type="match status" value="1"/>
</dbReference>
<keyword evidence="3 4" id="KW-0413">Isomerase</keyword>
<comment type="caution">
    <text evidence="6">The sequence shown here is derived from an EMBL/GenBank/DDBJ whole genome shotgun (WGS) entry which is preliminary data.</text>
</comment>
<dbReference type="AlphaFoldDB" id="A0A7J4GU93"/>
<dbReference type="Gene3D" id="3.30.2350.20">
    <property type="entry name" value="TruD, catalytic domain"/>
    <property type="match status" value="1"/>
</dbReference>
<dbReference type="InterPro" id="IPR042214">
    <property type="entry name" value="TruD_catalytic"/>
</dbReference>
<keyword evidence="2 4" id="KW-0819">tRNA processing</keyword>
<comment type="similarity">
    <text evidence="1 4">Belongs to the pseudouridine synthase TruD family.</text>
</comment>
<dbReference type="PIRSF" id="PIRSF037016">
    <property type="entry name" value="Pseudouridin_synth_euk_prd"/>
    <property type="match status" value="1"/>
</dbReference>
<dbReference type="PANTHER" id="PTHR13326:SF21">
    <property type="entry name" value="PSEUDOURIDYLATE SYNTHASE PUS7L"/>
    <property type="match status" value="1"/>
</dbReference>
<reference evidence="7" key="1">
    <citation type="journal article" date="2019" name="bioRxiv">
        <title>Genome diversification in globally distributed novel marine Proteobacteria is linked to environmental adaptation.</title>
        <authorList>
            <person name="Zhou Z."/>
            <person name="Tran P.Q."/>
            <person name="Kieft K."/>
            <person name="Anantharaman K."/>
        </authorList>
    </citation>
    <scope>NUCLEOTIDE SEQUENCE [LARGE SCALE GENOMIC DNA]</scope>
</reference>
<evidence type="ECO:0000313" key="6">
    <source>
        <dbReference type="EMBL" id="HIF37539.1"/>
    </source>
</evidence>
<dbReference type="EMBL" id="DUCX01000065">
    <property type="protein sequence ID" value="HIF37539.1"/>
    <property type="molecule type" value="Genomic_DNA"/>
</dbReference>
<dbReference type="InterPro" id="IPR020103">
    <property type="entry name" value="PsdUridine_synth_cat_dom_sf"/>
</dbReference>
<organism evidence="6 7">
    <name type="scientific">Marine Group III euryarchaeote</name>
    <dbReference type="NCBI Taxonomy" id="2173149"/>
    <lineage>
        <taxon>Archaea</taxon>
        <taxon>Methanobacteriati</taxon>
        <taxon>Thermoplasmatota</taxon>
        <taxon>Thermoplasmata</taxon>
        <taxon>Candidatus Thermoprofundales</taxon>
    </lineage>
</organism>